<name>A0A090DQ44_MESPL</name>
<gene>
    <name evidence="1" type="ORF">MPL3356_280076</name>
</gene>
<organism evidence="1 2">
    <name type="scientific">Mesorhizobium plurifarium</name>
    <dbReference type="NCBI Taxonomy" id="69974"/>
    <lineage>
        <taxon>Bacteria</taxon>
        <taxon>Pseudomonadati</taxon>
        <taxon>Pseudomonadota</taxon>
        <taxon>Alphaproteobacteria</taxon>
        <taxon>Hyphomicrobiales</taxon>
        <taxon>Phyllobacteriaceae</taxon>
        <taxon>Mesorhizobium</taxon>
    </lineage>
</organism>
<dbReference type="AlphaFoldDB" id="A0A090DQ44"/>
<dbReference type="Proteomes" id="UP000045285">
    <property type="component" value="Unassembled WGS sequence"/>
</dbReference>
<accession>A0A090DQ44</accession>
<dbReference type="EMBL" id="CCMZ01000021">
    <property type="protein sequence ID" value="CDX18653.1"/>
    <property type="molecule type" value="Genomic_DNA"/>
</dbReference>
<protein>
    <submittedName>
        <fullName evidence="1">Uncharacterized protein</fullName>
    </submittedName>
</protein>
<evidence type="ECO:0000313" key="2">
    <source>
        <dbReference type="Proteomes" id="UP000045285"/>
    </source>
</evidence>
<proteinExistence type="predicted"/>
<reference evidence="2" key="1">
    <citation type="submission" date="2014-08" db="EMBL/GenBank/DDBJ databases">
        <authorList>
            <person name="Moulin L."/>
        </authorList>
    </citation>
    <scope>NUCLEOTIDE SEQUENCE [LARGE SCALE GENOMIC DNA]</scope>
</reference>
<evidence type="ECO:0000313" key="1">
    <source>
        <dbReference type="EMBL" id="CDX18653.1"/>
    </source>
</evidence>
<keyword evidence="2" id="KW-1185">Reference proteome</keyword>
<sequence>MTRTLAAANASGHESYFARLCLMDGYGRPVAWPPETKKGGNARPFLRIVRTGWISL</sequence>